<dbReference type="PANTHER" id="PTHR36932">
    <property type="entry name" value="CAPSULAR POLYSACCHARIDE BIOSYNTHESIS PROTEIN"/>
    <property type="match status" value="1"/>
</dbReference>
<dbReference type="AlphaFoldDB" id="A0A7I7MV04"/>
<dbReference type="PANTHER" id="PTHR36932:SF1">
    <property type="entry name" value="CAPSULAR POLYSACCHARIDE BIOSYNTHESIS PROTEIN"/>
    <property type="match status" value="1"/>
</dbReference>
<reference evidence="1 2" key="1">
    <citation type="journal article" date="2019" name="Emerg. Microbes Infect.">
        <title>Comprehensive subspecies identification of 175 nontuberculous mycobacteria species based on 7547 genomic profiles.</title>
        <authorList>
            <person name="Matsumoto Y."/>
            <person name="Kinjo T."/>
            <person name="Motooka D."/>
            <person name="Nabeya D."/>
            <person name="Jung N."/>
            <person name="Uechi K."/>
            <person name="Horii T."/>
            <person name="Iida T."/>
            <person name="Fujita J."/>
            <person name="Nakamura S."/>
        </authorList>
    </citation>
    <scope>NUCLEOTIDE SEQUENCE [LARGE SCALE GENOMIC DNA]</scope>
    <source>
        <strain evidence="1 2">JCM 14233</strain>
    </source>
</reference>
<dbReference type="KEGG" id="mshj:MSHI_36360"/>
<dbReference type="OrthoDB" id="6761572at2"/>
<organism evidence="1 2">
    <name type="scientific">Mycobacterium shinjukuense</name>
    <dbReference type="NCBI Taxonomy" id="398694"/>
    <lineage>
        <taxon>Bacteria</taxon>
        <taxon>Bacillati</taxon>
        <taxon>Actinomycetota</taxon>
        <taxon>Actinomycetes</taxon>
        <taxon>Mycobacteriales</taxon>
        <taxon>Mycobacteriaceae</taxon>
        <taxon>Mycobacterium</taxon>
    </lineage>
</organism>
<dbReference type="EMBL" id="AP022575">
    <property type="protein sequence ID" value="BBX75730.1"/>
    <property type="molecule type" value="Genomic_DNA"/>
</dbReference>
<sequence>MELATMLGMPGEAMRVPGDTWRQSLTDSLRKAFALHYQRNGFYRAQCDAAGVNPTDIHGFGDLRRIPLLPVGMFKQAGAHALMTVGLPDVEMEIRSTGTGGVPSVARRDALTVTRASVGILGCYRDFFGISRGAGLFLCPSTAEVPEMGMVKVFNLLTGLLDDHRYLVRDYAFNPEEALGCLRHWENRMTRHIIGPPFIVARFMRYLELEAIPLTLDPESLIIMLGGWKQYTGRSISREEFNDRAERFLGIDRTRIRDMYGMIESNMLAIECERHRKHVPPWCYVSIRDIGDPAIELEPGKTGGIAILDALNTAYPGFLLSDDVGEVDDSACPCGRTGQTVRFRRRRQGAELGCCAVSIERYLDSRQVVAECEPAITTAPA</sequence>
<evidence type="ECO:0000313" key="2">
    <source>
        <dbReference type="Proteomes" id="UP000467236"/>
    </source>
</evidence>
<dbReference type="RefSeq" id="WP_083050367.1">
    <property type="nucleotide sequence ID" value="NZ_AP022575.1"/>
</dbReference>
<protein>
    <submittedName>
        <fullName evidence="1">Acyl-protein synthetase</fullName>
    </submittedName>
</protein>
<dbReference type="InterPro" id="IPR007534">
    <property type="entry name" value="LuxE"/>
</dbReference>
<dbReference type="Pfam" id="PF04443">
    <property type="entry name" value="LuxE"/>
    <property type="match status" value="2"/>
</dbReference>
<dbReference type="GO" id="GO:0008218">
    <property type="term" value="P:bioluminescence"/>
    <property type="evidence" value="ECO:0007669"/>
    <property type="project" value="InterPro"/>
</dbReference>
<dbReference type="InterPro" id="IPR053158">
    <property type="entry name" value="CapK_Type1_Caps_Biosynth"/>
</dbReference>
<proteinExistence type="predicted"/>
<name>A0A7I7MV04_9MYCO</name>
<dbReference type="GO" id="GO:0047474">
    <property type="term" value="F:long-chain fatty acid--protein ligase activity"/>
    <property type="evidence" value="ECO:0007669"/>
    <property type="project" value="InterPro"/>
</dbReference>
<dbReference type="Proteomes" id="UP000467236">
    <property type="component" value="Chromosome"/>
</dbReference>
<dbReference type="InterPro" id="IPR042099">
    <property type="entry name" value="ANL_N_sf"/>
</dbReference>
<accession>A0A7I7MV04</accession>
<dbReference type="Gene3D" id="3.40.50.12780">
    <property type="entry name" value="N-terminal domain of ligase-like"/>
    <property type="match status" value="1"/>
</dbReference>
<evidence type="ECO:0000313" key="1">
    <source>
        <dbReference type="EMBL" id="BBX75730.1"/>
    </source>
</evidence>
<keyword evidence="2" id="KW-1185">Reference proteome</keyword>
<gene>
    <name evidence="1" type="ORF">MSHI_36360</name>
</gene>